<evidence type="ECO:0000313" key="3">
    <source>
        <dbReference type="Proteomes" id="UP000220102"/>
    </source>
</evidence>
<evidence type="ECO:0000259" key="1">
    <source>
        <dbReference type="PROSITE" id="PS50801"/>
    </source>
</evidence>
<protein>
    <recommendedName>
        <fullName evidence="1">STAS domain-containing protein</fullName>
    </recommendedName>
</protein>
<dbReference type="Gene3D" id="3.30.750.24">
    <property type="entry name" value="STAS domain"/>
    <property type="match status" value="1"/>
</dbReference>
<dbReference type="RefSeq" id="WP_098075533.1">
    <property type="nucleotide sequence ID" value="NZ_PDEQ01000004.1"/>
</dbReference>
<dbReference type="Proteomes" id="UP000220102">
    <property type="component" value="Unassembled WGS sequence"/>
</dbReference>
<proteinExistence type="predicted"/>
<gene>
    <name evidence="2" type="ORF">CRI94_09895</name>
</gene>
<comment type="caution">
    <text evidence="2">The sequence shown here is derived from an EMBL/GenBank/DDBJ whole genome shotgun (WGS) entry which is preliminary data.</text>
</comment>
<keyword evidence="3" id="KW-1185">Reference proteome</keyword>
<name>A0A2A8CYA3_9BACT</name>
<dbReference type="SUPFAM" id="SSF52091">
    <property type="entry name" value="SpoIIaa-like"/>
    <property type="match status" value="1"/>
</dbReference>
<sequence>MIESTEHVIVDLRDVRFADTEGIAHLHRLQLQGTPITVRNPPDLFFEILRVLELDGLFEIHTDATV</sequence>
<dbReference type="PROSITE" id="PS50801">
    <property type="entry name" value="STAS"/>
    <property type="match status" value="1"/>
</dbReference>
<dbReference type="AlphaFoldDB" id="A0A2A8CYA3"/>
<accession>A0A2A8CYA3</accession>
<feature type="domain" description="STAS" evidence="1">
    <location>
        <begin position="1"/>
        <end position="66"/>
    </location>
</feature>
<reference evidence="2 3" key="1">
    <citation type="submission" date="2017-10" db="EMBL/GenBank/DDBJ databases">
        <title>Draft genome of Longibacter Salinarum.</title>
        <authorList>
            <person name="Goh K.M."/>
            <person name="Shamsir M.S."/>
            <person name="Lim S.W."/>
        </authorList>
    </citation>
    <scope>NUCLEOTIDE SEQUENCE [LARGE SCALE GENOMIC DNA]</scope>
    <source>
        <strain evidence="2 3">KCTC 52045</strain>
    </source>
</reference>
<dbReference type="InterPro" id="IPR002645">
    <property type="entry name" value="STAS_dom"/>
</dbReference>
<dbReference type="EMBL" id="PDEQ01000004">
    <property type="protein sequence ID" value="PEN13610.1"/>
    <property type="molecule type" value="Genomic_DNA"/>
</dbReference>
<evidence type="ECO:0000313" key="2">
    <source>
        <dbReference type="EMBL" id="PEN13610.1"/>
    </source>
</evidence>
<dbReference type="InterPro" id="IPR036513">
    <property type="entry name" value="STAS_dom_sf"/>
</dbReference>
<organism evidence="2 3">
    <name type="scientific">Longibacter salinarum</name>
    <dbReference type="NCBI Taxonomy" id="1850348"/>
    <lineage>
        <taxon>Bacteria</taxon>
        <taxon>Pseudomonadati</taxon>
        <taxon>Rhodothermota</taxon>
        <taxon>Rhodothermia</taxon>
        <taxon>Rhodothermales</taxon>
        <taxon>Salisaetaceae</taxon>
        <taxon>Longibacter</taxon>
    </lineage>
</organism>